<comment type="caution">
    <text evidence="1">The sequence shown here is derived from an EMBL/GenBank/DDBJ whole genome shotgun (WGS) entry which is preliminary data.</text>
</comment>
<organism evidence="1 2">
    <name type="scientific">Ottowia thiooxydans</name>
    <dbReference type="NCBI Taxonomy" id="219182"/>
    <lineage>
        <taxon>Bacteria</taxon>
        <taxon>Pseudomonadati</taxon>
        <taxon>Pseudomonadota</taxon>
        <taxon>Betaproteobacteria</taxon>
        <taxon>Burkholderiales</taxon>
        <taxon>Comamonadaceae</taxon>
        <taxon>Ottowia</taxon>
    </lineage>
</organism>
<sequence length="111" mass="12270">MRQRLKSPIESDGYWLSMPGARRGTFGLVWVRDNGDIEVELCERGSGASTLYVVTKQYLPTLAEQLALGFGGKAQSIDALPDRLSTFLDVKSLVDWLTLRSGVPVSKRVNL</sequence>
<keyword evidence="2" id="KW-1185">Reference proteome</keyword>
<accession>A0ABV2Q6V1</accession>
<gene>
    <name evidence="1" type="ORF">ABIE13_001858</name>
</gene>
<dbReference type="Proteomes" id="UP001549320">
    <property type="component" value="Unassembled WGS sequence"/>
</dbReference>
<evidence type="ECO:0000313" key="1">
    <source>
        <dbReference type="EMBL" id="MET4576749.1"/>
    </source>
</evidence>
<dbReference type="EMBL" id="JBEPSH010000003">
    <property type="protein sequence ID" value="MET4576749.1"/>
    <property type="molecule type" value="Genomic_DNA"/>
</dbReference>
<dbReference type="RefSeq" id="WP_354442812.1">
    <property type="nucleotide sequence ID" value="NZ_JBEPSH010000003.1"/>
</dbReference>
<protein>
    <submittedName>
        <fullName evidence="1">Uncharacterized protein</fullName>
    </submittedName>
</protein>
<evidence type="ECO:0000313" key="2">
    <source>
        <dbReference type="Proteomes" id="UP001549320"/>
    </source>
</evidence>
<reference evidence="1 2" key="1">
    <citation type="submission" date="2024-06" db="EMBL/GenBank/DDBJ databases">
        <title>Sorghum-associated microbial communities from plants grown in Nebraska, USA.</title>
        <authorList>
            <person name="Schachtman D."/>
        </authorList>
    </citation>
    <scope>NUCLEOTIDE SEQUENCE [LARGE SCALE GENOMIC DNA]</scope>
    <source>
        <strain evidence="1 2">2709</strain>
    </source>
</reference>
<proteinExistence type="predicted"/>
<name>A0ABV2Q6V1_9BURK</name>